<feature type="transmembrane region" description="Helical" evidence="8">
    <location>
        <begin position="360"/>
        <end position="379"/>
    </location>
</feature>
<feature type="transmembrane region" description="Helical" evidence="8">
    <location>
        <begin position="165"/>
        <end position="184"/>
    </location>
</feature>
<keyword evidence="11" id="KW-1185">Reference proteome</keyword>
<feature type="transmembrane region" description="Helical" evidence="8">
    <location>
        <begin position="294"/>
        <end position="318"/>
    </location>
</feature>
<dbReference type="PANTHER" id="PTHR23501">
    <property type="entry name" value="MAJOR FACILITATOR SUPERFAMILY"/>
    <property type="match status" value="1"/>
</dbReference>
<evidence type="ECO:0000313" key="11">
    <source>
        <dbReference type="Proteomes" id="UP000005143"/>
    </source>
</evidence>
<feature type="transmembrane region" description="Helical" evidence="8">
    <location>
        <begin position="330"/>
        <end position="348"/>
    </location>
</feature>
<dbReference type="FunFam" id="1.20.1720.10:FF:000004">
    <property type="entry name" value="EmrB/QacA family drug resistance transporter"/>
    <property type="match status" value="1"/>
</dbReference>
<feature type="domain" description="Major facilitator superfamily (MFS) profile" evidence="9">
    <location>
        <begin position="12"/>
        <end position="492"/>
    </location>
</feature>
<dbReference type="InterPro" id="IPR011701">
    <property type="entry name" value="MFS"/>
</dbReference>
<dbReference type="InterPro" id="IPR036259">
    <property type="entry name" value="MFS_trans_sf"/>
</dbReference>
<accession>H0E4C1</accession>
<sequence length="513" mass="52709">MSAVAPDRRGWVVAALMMTLALAALEATIVATAVPQIVGDLGGFSLFGWVFSAYLLTQTVTIPIYGKLADVHGRKPVLLAGIAIFLVGSALCASAWSMVGLIAFRALQGVGAGAINATVQTVAGDLYPLAERGRVQARLASVWGVSAVIGPLVGGLFAGSLSWRWIFLLNLPIGIVAMALLWRHLQERVVRVSRQLDVAGAALLLTASGALVFGLLQGGVSWAWGSPQSIAVFALAAVAAIATVVVERRAPAPVMPPWVWSRDRLGANLGMGCLGVLVIGPTTFLPLFGQTVMGLGSVAAGFLLAVMIVSWPIAAAYANRAYLRIGFRDSALIGATIATLATLAFVALPERPSTAEVVAVSLVLGVGCGLLSVPLIVGVQSTVGWEGRGVVTSTAMFSRFMGQTIGAGIFGAIANGTLHARLADAPADLRHQLPADIDGISRALEGGGGFTADATAYLGRAMSAAVSHVYVGLAIAAAAALVLLWTVMPRRLAVVGRDRLGGALSDEPSSASP</sequence>
<keyword evidence="6 8" id="KW-1133">Transmembrane helix</keyword>
<dbReference type="Gene3D" id="1.20.1720.10">
    <property type="entry name" value="Multidrug resistance protein D"/>
    <property type="match status" value="1"/>
</dbReference>
<dbReference type="InterPro" id="IPR020846">
    <property type="entry name" value="MFS_dom"/>
</dbReference>
<keyword evidence="7 8" id="KW-0472">Membrane</keyword>
<organism evidence="10 11">
    <name type="scientific">Patulibacter medicamentivorans</name>
    <dbReference type="NCBI Taxonomy" id="1097667"/>
    <lineage>
        <taxon>Bacteria</taxon>
        <taxon>Bacillati</taxon>
        <taxon>Actinomycetota</taxon>
        <taxon>Thermoleophilia</taxon>
        <taxon>Solirubrobacterales</taxon>
        <taxon>Patulibacteraceae</taxon>
        <taxon>Patulibacter</taxon>
    </lineage>
</organism>
<comment type="similarity">
    <text evidence="2">Belongs to the major facilitator superfamily. TCR/Tet family.</text>
</comment>
<dbReference type="SUPFAM" id="SSF103473">
    <property type="entry name" value="MFS general substrate transporter"/>
    <property type="match status" value="1"/>
</dbReference>
<dbReference type="RefSeq" id="WP_007573154.1">
    <property type="nucleotide sequence ID" value="NZ_AGUD01000100.1"/>
</dbReference>
<evidence type="ECO:0000256" key="8">
    <source>
        <dbReference type="SAM" id="Phobius"/>
    </source>
</evidence>
<dbReference type="CDD" id="cd17502">
    <property type="entry name" value="MFS_Azr1_MDR_like"/>
    <property type="match status" value="1"/>
</dbReference>
<evidence type="ECO:0000256" key="2">
    <source>
        <dbReference type="ARBA" id="ARBA00007520"/>
    </source>
</evidence>
<evidence type="ECO:0000313" key="10">
    <source>
        <dbReference type="EMBL" id="EHN11490.1"/>
    </source>
</evidence>
<dbReference type="PANTHER" id="PTHR23501:SF191">
    <property type="entry name" value="VACUOLAR BASIC AMINO ACID TRANSPORTER 4"/>
    <property type="match status" value="1"/>
</dbReference>
<feature type="transmembrane region" description="Helical" evidence="8">
    <location>
        <begin position="267"/>
        <end position="288"/>
    </location>
</feature>
<evidence type="ECO:0000256" key="4">
    <source>
        <dbReference type="ARBA" id="ARBA00022475"/>
    </source>
</evidence>
<proteinExistence type="inferred from homology"/>
<dbReference type="PROSITE" id="PS50850">
    <property type="entry name" value="MFS"/>
    <property type="match status" value="1"/>
</dbReference>
<gene>
    <name evidence="10" type="ORF">PAI11_16480</name>
</gene>
<name>H0E4C1_9ACTN</name>
<dbReference type="AlphaFoldDB" id="H0E4C1"/>
<feature type="transmembrane region" description="Helical" evidence="8">
    <location>
        <begin position="139"/>
        <end position="159"/>
    </location>
</feature>
<comment type="subcellular location">
    <subcellularLocation>
        <location evidence="1">Cell inner membrane</location>
        <topology evidence="1">Multi-pass membrane protein</topology>
    </subcellularLocation>
</comment>
<protein>
    <submittedName>
        <fullName evidence="10">Drug resistance transporter EmrB/QacA family</fullName>
    </submittedName>
</protein>
<feature type="transmembrane region" description="Helical" evidence="8">
    <location>
        <begin position="77"/>
        <end position="96"/>
    </location>
</feature>
<keyword evidence="5 8" id="KW-0812">Transmembrane</keyword>
<feature type="transmembrane region" description="Helical" evidence="8">
    <location>
        <begin position="228"/>
        <end position="246"/>
    </location>
</feature>
<evidence type="ECO:0000259" key="9">
    <source>
        <dbReference type="PROSITE" id="PS50850"/>
    </source>
</evidence>
<feature type="transmembrane region" description="Helical" evidence="8">
    <location>
        <begin position="12"/>
        <end position="34"/>
    </location>
</feature>
<evidence type="ECO:0000256" key="3">
    <source>
        <dbReference type="ARBA" id="ARBA00022448"/>
    </source>
</evidence>
<dbReference type="OrthoDB" id="3846112at2"/>
<feature type="transmembrane region" description="Helical" evidence="8">
    <location>
        <begin position="102"/>
        <end position="127"/>
    </location>
</feature>
<comment type="caution">
    <text evidence="10">The sequence shown here is derived from an EMBL/GenBank/DDBJ whole genome shotgun (WGS) entry which is preliminary data.</text>
</comment>
<feature type="transmembrane region" description="Helical" evidence="8">
    <location>
        <begin position="400"/>
        <end position="420"/>
    </location>
</feature>
<evidence type="ECO:0000256" key="6">
    <source>
        <dbReference type="ARBA" id="ARBA00022989"/>
    </source>
</evidence>
<dbReference type="GO" id="GO:0005886">
    <property type="term" value="C:plasma membrane"/>
    <property type="evidence" value="ECO:0007669"/>
    <property type="project" value="UniProtKB-SubCell"/>
</dbReference>
<dbReference type="Gene3D" id="1.20.1250.20">
    <property type="entry name" value="MFS general substrate transporter like domains"/>
    <property type="match status" value="1"/>
</dbReference>
<dbReference type="Pfam" id="PF07690">
    <property type="entry name" value="MFS_1"/>
    <property type="match status" value="1"/>
</dbReference>
<dbReference type="EMBL" id="AGUD01000100">
    <property type="protein sequence ID" value="EHN11490.1"/>
    <property type="molecule type" value="Genomic_DNA"/>
</dbReference>
<evidence type="ECO:0000256" key="7">
    <source>
        <dbReference type="ARBA" id="ARBA00023136"/>
    </source>
</evidence>
<feature type="transmembrane region" description="Helical" evidence="8">
    <location>
        <begin position="196"/>
        <end position="216"/>
    </location>
</feature>
<keyword evidence="3" id="KW-0813">Transport</keyword>
<evidence type="ECO:0000256" key="5">
    <source>
        <dbReference type="ARBA" id="ARBA00022692"/>
    </source>
</evidence>
<reference evidence="10 11" key="1">
    <citation type="journal article" date="2013" name="Biodegradation">
        <title>Quantitative proteomic analysis of ibuprofen-degrading Patulibacter sp. strain I11.</title>
        <authorList>
            <person name="Almeida B."/>
            <person name="Kjeldal H."/>
            <person name="Lolas I."/>
            <person name="Knudsen A.D."/>
            <person name="Carvalho G."/>
            <person name="Nielsen K.L."/>
            <person name="Barreto Crespo M.T."/>
            <person name="Stensballe A."/>
            <person name="Nielsen J.L."/>
        </authorList>
    </citation>
    <scope>NUCLEOTIDE SEQUENCE [LARGE SCALE GENOMIC DNA]</scope>
    <source>
        <strain evidence="10 11">I11</strain>
    </source>
</reference>
<dbReference type="GO" id="GO:0022857">
    <property type="term" value="F:transmembrane transporter activity"/>
    <property type="evidence" value="ECO:0007669"/>
    <property type="project" value="InterPro"/>
</dbReference>
<dbReference type="Proteomes" id="UP000005143">
    <property type="component" value="Unassembled WGS sequence"/>
</dbReference>
<feature type="transmembrane region" description="Helical" evidence="8">
    <location>
        <begin position="467"/>
        <end position="487"/>
    </location>
</feature>
<evidence type="ECO:0000256" key="1">
    <source>
        <dbReference type="ARBA" id="ARBA00004429"/>
    </source>
</evidence>
<feature type="transmembrane region" description="Helical" evidence="8">
    <location>
        <begin position="46"/>
        <end position="65"/>
    </location>
</feature>
<keyword evidence="4" id="KW-1003">Cell membrane</keyword>